<dbReference type="SUPFAM" id="SSF53474">
    <property type="entry name" value="alpha/beta-Hydrolases"/>
    <property type="match status" value="1"/>
</dbReference>
<dbReference type="EMBL" id="CP121195">
    <property type="protein sequence ID" value="XBH14448.1"/>
    <property type="molecule type" value="Genomic_DNA"/>
</dbReference>
<dbReference type="EMBL" id="CP121194">
    <property type="protein sequence ID" value="XBH11020.1"/>
    <property type="molecule type" value="Genomic_DNA"/>
</dbReference>
<name>A0AAU7D0E1_9BACT</name>
<dbReference type="Gene3D" id="3.40.50.1820">
    <property type="entry name" value="alpha/beta hydrolase"/>
    <property type="match status" value="1"/>
</dbReference>
<protein>
    <submittedName>
        <fullName evidence="1">Alpha/beta hydrolase-fold protein</fullName>
    </submittedName>
</protein>
<keyword evidence="1" id="KW-0378">Hydrolase</keyword>
<dbReference type="Pfam" id="PF00756">
    <property type="entry name" value="Esterase"/>
    <property type="match status" value="1"/>
</dbReference>
<evidence type="ECO:0000313" key="2">
    <source>
        <dbReference type="EMBL" id="XBH14448.1"/>
    </source>
</evidence>
<dbReference type="PANTHER" id="PTHR48098">
    <property type="entry name" value="ENTEROCHELIN ESTERASE-RELATED"/>
    <property type="match status" value="1"/>
</dbReference>
<dbReference type="PANTHER" id="PTHR48098:SF3">
    <property type="entry name" value="IRON(III) ENTEROBACTIN ESTERASE"/>
    <property type="match status" value="1"/>
</dbReference>
<dbReference type="GO" id="GO:0016787">
    <property type="term" value="F:hydrolase activity"/>
    <property type="evidence" value="ECO:0007669"/>
    <property type="project" value="UniProtKB-KW"/>
</dbReference>
<dbReference type="InterPro" id="IPR050583">
    <property type="entry name" value="Mycobacterial_A85_antigen"/>
</dbReference>
<dbReference type="InterPro" id="IPR000801">
    <property type="entry name" value="Esterase-like"/>
</dbReference>
<dbReference type="InterPro" id="IPR029058">
    <property type="entry name" value="AB_hydrolase_fold"/>
</dbReference>
<gene>
    <name evidence="1" type="ORF">P4G45_04650</name>
    <name evidence="2" type="ORF">P8936_04615</name>
</gene>
<evidence type="ECO:0000313" key="1">
    <source>
        <dbReference type="EMBL" id="XBH11020.1"/>
    </source>
</evidence>
<organism evidence="1">
    <name type="scientific">Edaphobacter paludis</name>
    <dbReference type="NCBI Taxonomy" id="3035702"/>
    <lineage>
        <taxon>Bacteria</taxon>
        <taxon>Pseudomonadati</taxon>
        <taxon>Acidobacteriota</taxon>
        <taxon>Terriglobia</taxon>
        <taxon>Terriglobales</taxon>
        <taxon>Acidobacteriaceae</taxon>
        <taxon>Edaphobacter</taxon>
    </lineage>
</organism>
<accession>A0AAU7D0E1</accession>
<sequence length="236" mass="27071">MNREYHKWSSPALGREMELLVFGHAGTPALAFSTSCGRFFDFEDRGMVAAVQDKIEAGHLQLFCVDSVDAESWYNRTVVPRARLARHLRFERYLLDEVIPMVRSRSVSASLAAVGCSFGGYHAVNIGLRHPEIFTAVLSMGGALDPSSFLSGYYDQDCYLNLPTHYMPNMHDNYYFDHYRRNTYVLATCANDLCREMNQQLAHILHTKQIPCCLDIWGEDAGHDWPTWQRMMQIYL</sequence>
<dbReference type="AlphaFoldDB" id="A0AAU7D0E1"/>
<reference evidence="1" key="1">
    <citation type="submission" date="2023-03" db="EMBL/GenBank/DDBJ databases">
        <title>Edaphobacter sp.</title>
        <authorList>
            <person name="Huber K.J."/>
            <person name="Papendorf J."/>
            <person name="Pilke C."/>
            <person name="Bunk B."/>
            <person name="Sproeer C."/>
            <person name="Pester M."/>
        </authorList>
    </citation>
    <scope>NUCLEOTIDE SEQUENCE</scope>
    <source>
        <strain evidence="1">DSM 109919</strain>
        <strain evidence="2">DSM 109920</strain>
    </source>
</reference>
<proteinExistence type="predicted"/>
<accession>A0AAU7DB41</accession>
<dbReference type="KEGG" id="epl:P4G45_04650"/>